<dbReference type="EMBL" id="CP002198">
    <property type="protein sequence ID" value="ADN14196.1"/>
    <property type="molecule type" value="Genomic_DNA"/>
</dbReference>
<evidence type="ECO:0000256" key="2">
    <source>
        <dbReference type="SAM" id="Phobius"/>
    </source>
</evidence>
<feature type="transmembrane region" description="Helical" evidence="2">
    <location>
        <begin position="21"/>
        <end position="39"/>
    </location>
</feature>
<dbReference type="eggNOG" id="ENOG5031UCK">
    <property type="taxonomic scope" value="Bacteria"/>
</dbReference>
<sequence>MKRLTNWLKLPKNRVLTGVRNSIRTGFIVGLFWVVGMIFTDDALAQTVITQTPKLDSTLQTIVTKTQFSLQKAVQDTNQVISDLPEQFDLAATETQPAIRKQIEDDIENRQDALENLADKVDDLAEKVKKYSKKLYGAGLGSQIQQNAQNLLLSLDNLANSINRLADDVEAARDNIIVPIGDQLRPQIEAVKGALQEAQQSIEAIQNPA</sequence>
<dbReference type="RefSeq" id="WP_013322301.1">
    <property type="nucleotide sequence ID" value="NC_014501.1"/>
</dbReference>
<reference evidence="4" key="1">
    <citation type="journal article" date="2011" name="MBio">
        <title>Novel metabolic attributes of the genus Cyanothece, comprising a group of unicellular nitrogen-fixing Cyanobacteria.</title>
        <authorList>
            <person name="Bandyopadhyay A."/>
            <person name="Elvitigala T."/>
            <person name="Welsh E."/>
            <person name="Stockel J."/>
            <person name="Liberton M."/>
            <person name="Min H."/>
            <person name="Sherman L.A."/>
            <person name="Pakrasi H.B."/>
        </authorList>
    </citation>
    <scope>NUCLEOTIDE SEQUENCE [LARGE SCALE GENOMIC DNA]</scope>
    <source>
        <strain evidence="4">PCC 7822</strain>
    </source>
</reference>
<accession>E0UE71</accession>
<dbReference type="SUPFAM" id="SSF58113">
    <property type="entry name" value="Apolipoprotein A-I"/>
    <property type="match status" value="1"/>
</dbReference>
<dbReference type="STRING" id="497965.Cyan7822_2217"/>
<evidence type="ECO:0000313" key="4">
    <source>
        <dbReference type="Proteomes" id="UP000008206"/>
    </source>
</evidence>
<evidence type="ECO:0000256" key="1">
    <source>
        <dbReference type="SAM" id="Coils"/>
    </source>
</evidence>
<protein>
    <submittedName>
        <fullName evidence="3">Uncharacterized protein</fullName>
    </submittedName>
</protein>
<keyword evidence="2" id="KW-0472">Membrane</keyword>
<dbReference type="Gene3D" id="1.20.120.20">
    <property type="entry name" value="Apolipoprotein"/>
    <property type="match status" value="1"/>
</dbReference>
<gene>
    <name evidence="3" type="ordered locus">Cyan7822_2217</name>
</gene>
<keyword evidence="4" id="KW-1185">Reference proteome</keyword>
<dbReference type="AlphaFoldDB" id="E0UE71"/>
<keyword evidence="1" id="KW-0175">Coiled coil</keyword>
<evidence type="ECO:0000313" key="3">
    <source>
        <dbReference type="EMBL" id="ADN14196.1"/>
    </source>
</evidence>
<dbReference type="KEGG" id="cyj:Cyan7822_2217"/>
<organism evidence="3 4">
    <name type="scientific">Gloeothece verrucosa (strain PCC 7822)</name>
    <name type="common">Cyanothece sp. (strain PCC 7822)</name>
    <dbReference type="NCBI Taxonomy" id="497965"/>
    <lineage>
        <taxon>Bacteria</taxon>
        <taxon>Bacillati</taxon>
        <taxon>Cyanobacteriota</taxon>
        <taxon>Cyanophyceae</taxon>
        <taxon>Oscillatoriophycideae</taxon>
        <taxon>Chroococcales</taxon>
        <taxon>Aphanothecaceae</taxon>
        <taxon>Gloeothece</taxon>
        <taxon>Gloeothece verrucosa</taxon>
    </lineage>
</organism>
<feature type="coiled-coil region" evidence="1">
    <location>
        <begin position="100"/>
        <end position="175"/>
    </location>
</feature>
<keyword evidence="2" id="KW-0812">Transmembrane</keyword>
<dbReference type="HOGENOM" id="CLU_1313708_0_0_3"/>
<keyword evidence="2" id="KW-1133">Transmembrane helix</keyword>
<dbReference type="Proteomes" id="UP000008206">
    <property type="component" value="Chromosome"/>
</dbReference>
<name>E0UE71_GLOV7</name>
<proteinExistence type="predicted"/>